<comment type="similarity">
    <text evidence="3">Belongs to the SHFL family.</text>
</comment>
<reference evidence="9" key="1">
    <citation type="submission" date="2025-08" db="UniProtKB">
        <authorList>
            <consortium name="RefSeq"/>
        </authorList>
    </citation>
    <scope>IDENTIFICATION</scope>
    <source>
        <tissue evidence="9">Gonads</tissue>
    </source>
</reference>
<dbReference type="GO" id="GO:0075523">
    <property type="term" value="P:viral translational frameshifting"/>
    <property type="evidence" value="ECO:0007669"/>
    <property type="project" value="TreeGrafter"/>
</dbReference>
<evidence type="ECO:0000256" key="1">
    <source>
        <dbReference type="ARBA" id="ARBA00004123"/>
    </source>
</evidence>
<dbReference type="GeneID" id="106171284"/>
<evidence type="ECO:0000256" key="6">
    <source>
        <dbReference type="ARBA" id="ARBA00023242"/>
    </source>
</evidence>
<evidence type="ECO:0000256" key="7">
    <source>
        <dbReference type="SAM" id="MobiDB-lite"/>
    </source>
</evidence>
<dbReference type="AlphaFoldDB" id="A0A1S3J9E0"/>
<feature type="region of interest" description="Disordered" evidence="7">
    <location>
        <begin position="238"/>
        <end position="260"/>
    </location>
</feature>
<keyword evidence="8" id="KW-1185">Reference proteome</keyword>
<dbReference type="KEGG" id="lak:106171284"/>
<dbReference type="GO" id="GO:0005634">
    <property type="term" value="C:nucleus"/>
    <property type="evidence" value="ECO:0007669"/>
    <property type="project" value="UniProtKB-SubCell"/>
</dbReference>
<gene>
    <name evidence="9" type="primary">LOC106171284</name>
</gene>
<proteinExistence type="inferred from homology"/>
<dbReference type="PANTHER" id="PTHR16135:SF2">
    <property type="entry name" value="SHIFTLESS ANTIVIRAL INHIBITOR OF RIBOSOMAL FRAMESHIFTING PROTEIN"/>
    <property type="match status" value="1"/>
</dbReference>
<accession>A0A1S3J9E0</accession>
<dbReference type="OMA" id="ARDTHEC"/>
<dbReference type="GO" id="GO:0036464">
    <property type="term" value="C:cytoplasmic ribonucleoprotein granule"/>
    <property type="evidence" value="ECO:0007669"/>
    <property type="project" value="UniProtKB-SubCell"/>
</dbReference>
<evidence type="ECO:0000313" key="8">
    <source>
        <dbReference type="Proteomes" id="UP000085678"/>
    </source>
</evidence>
<evidence type="ECO:0000256" key="2">
    <source>
        <dbReference type="ARBA" id="ARBA00004331"/>
    </source>
</evidence>
<dbReference type="Pfam" id="PF15135">
    <property type="entry name" value="UPF0515"/>
    <property type="match status" value="1"/>
</dbReference>
<sequence>MADVEEDAEKKLNAFRELFRGRFTENEAGYLVQKFDFDIRQAASYVFETTPEDLRREIQEEAASWIEVVPRTSEARNGRLSVEIRQFACQACDKAWWRRVPARKLVSKCYGCRVKFDAIPRDREWGYAEFHCNECGHDFRGWAQMGTASPCYHCGAMVTTTSILPPIRGGPGQRGGNRHSCSFCIAGGPCCHPQVRRRFGLPRVVYSSNVHVSSGSTVATFLPQDDLMNDNDFIAYDRLSPIPSDDGSDGGSDDANGGAL</sequence>
<name>A0A1S3J9E0_LINAN</name>
<keyword evidence="5" id="KW-0694">RNA-binding</keyword>
<dbReference type="InParanoid" id="A0A1S3J9E0"/>
<dbReference type="GO" id="GO:1990825">
    <property type="term" value="F:sequence-specific mRNA binding"/>
    <property type="evidence" value="ECO:0007669"/>
    <property type="project" value="TreeGrafter"/>
</dbReference>
<comment type="subcellular location">
    <subcellularLocation>
        <location evidence="2">Cytoplasm</location>
        <location evidence="2">Cytoplasmic ribonucleoprotein granule</location>
    </subcellularLocation>
    <subcellularLocation>
        <location evidence="1">Nucleus</location>
    </subcellularLocation>
</comment>
<organism evidence="8 9">
    <name type="scientific">Lingula anatina</name>
    <name type="common">Brachiopod</name>
    <name type="synonym">Lingula unguis</name>
    <dbReference type="NCBI Taxonomy" id="7574"/>
    <lineage>
        <taxon>Eukaryota</taxon>
        <taxon>Metazoa</taxon>
        <taxon>Spiralia</taxon>
        <taxon>Lophotrochozoa</taxon>
        <taxon>Brachiopoda</taxon>
        <taxon>Linguliformea</taxon>
        <taxon>Lingulata</taxon>
        <taxon>Lingulida</taxon>
        <taxon>Linguloidea</taxon>
        <taxon>Lingulidae</taxon>
        <taxon>Lingula</taxon>
    </lineage>
</organism>
<evidence type="ECO:0000256" key="5">
    <source>
        <dbReference type="ARBA" id="ARBA00022884"/>
    </source>
</evidence>
<dbReference type="InterPro" id="IPR026795">
    <property type="entry name" value="SHFL"/>
</dbReference>
<dbReference type="GO" id="GO:0043022">
    <property type="term" value="F:ribosome binding"/>
    <property type="evidence" value="ECO:0007669"/>
    <property type="project" value="TreeGrafter"/>
</dbReference>
<dbReference type="OrthoDB" id="9423182at2759"/>
<evidence type="ECO:0000256" key="3">
    <source>
        <dbReference type="ARBA" id="ARBA00005469"/>
    </source>
</evidence>
<keyword evidence="4" id="KW-0963">Cytoplasm</keyword>
<protein>
    <submittedName>
        <fullName evidence="9">Repressor of yield of DENV protein</fullName>
    </submittedName>
</protein>
<dbReference type="GO" id="GO:0045087">
    <property type="term" value="P:innate immune response"/>
    <property type="evidence" value="ECO:0007669"/>
    <property type="project" value="TreeGrafter"/>
</dbReference>
<dbReference type="Proteomes" id="UP000085678">
    <property type="component" value="Unplaced"/>
</dbReference>
<dbReference type="PANTHER" id="PTHR16135">
    <property type="entry name" value="REPRESSOR OF YIELD OF DENV PROTEIN"/>
    <property type="match status" value="1"/>
</dbReference>
<evidence type="ECO:0000256" key="4">
    <source>
        <dbReference type="ARBA" id="ARBA00022490"/>
    </source>
</evidence>
<keyword evidence="6" id="KW-0539">Nucleus</keyword>
<dbReference type="RefSeq" id="XP_013407020.1">
    <property type="nucleotide sequence ID" value="XM_013551566.1"/>
</dbReference>
<evidence type="ECO:0000313" key="9">
    <source>
        <dbReference type="RefSeq" id="XP_013407020.1"/>
    </source>
</evidence>